<dbReference type="OrthoDB" id="7771326at2759"/>
<dbReference type="Proteomes" id="UP000604046">
    <property type="component" value="Unassembled WGS sequence"/>
</dbReference>
<proteinExistence type="predicted"/>
<gene>
    <name evidence="1" type="ORF">SNAT2548_LOCUS21405</name>
</gene>
<name>A0A812QLB6_9DINO</name>
<dbReference type="EMBL" id="CAJNDS010002250">
    <property type="protein sequence ID" value="CAE7392708.1"/>
    <property type="molecule type" value="Genomic_DNA"/>
</dbReference>
<comment type="caution">
    <text evidence="1">The sequence shown here is derived from an EMBL/GenBank/DDBJ whole genome shotgun (WGS) entry which is preliminary data.</text>
</comment>
<reference evidence="1" key="1">
    <citation type="submission" date="2021-02" db="EMBL/GenBank/DDBJ databases">
        <authorList>
            <person name="Dougan E. K."/>
            <person name="Rhodes N."/>
            <person name="Thang M."/>
            <person name="Chan C."/>
        </authorList>
    </citation>
    <scope>NUCLEOTIDE SEQUENCE</scope>
</reference>
<accession>A0A812QLB6</accession>
<keyword evidence="2" id="KW-1185">Reference proteome</keyword>
<dbReference type="AlphaFoldDB" id="A0A812QLB6"/>
<evidence type="ECO:0000313" key="2">
    <source>
        <dbReference type="Proteomes" id="UP000604046"/>
    </source>
</evidence>
<sequence length="353" mass="40767">MSDPHLRHVLPWHDLLHAFKQGDGSEIVLPSGACGLIHARTAEVRLQVQHRKYLTEEMVCNDLSCSTTSKKTFCRPAGKGKKEVFRIGDRRDRGRLKDPIAAAHSVERFLALFSKAMEDFAVQEIAKYPAERIRGHALPAPEYLEETLVKFHAGQEIYRPQHDLFWALLSETNRYEFLETPRPEAEPDDVLLLLSLAQRGEIDVRNAFGTTYGGQAVGNGFRFLIMHHILPFYLWCNVIIACGWQNEPEQWGPLAFPAEQYNLRRQISEDCDFFTFVPSWRRLILPDLLFIDLDVTKEVLKRCFRLMYLTRMMCAWTPDGWDVRNALGPWAPEDMRGLFEDLFGIPFRDVEDA</sequence>
<protein>
    <submittedName>
        <fullName evidence="1">Uncharacterized protein</fullName>
    </submittedName>
</protein>
<evidence type="ECO:0000313" key="1">
    <source>
        <dbReference type="EMBL" id="CAE7392708.1"/>
    </source>
</evidence>
<organism evidence="1 2">
    <name type="scientific">Symbiodinium natans</name>
    <dbReference type="NCBI Taxonomy" id="878477"/>
    <lineage>
        <taxon>Eukaryota</taxon>
        <taxon>Sar</taxon>
        <taxon>Alveolata</taxon>
        <taxon>Dinophyceae</taxon>
        <taxon>Suessiales</taxon>
        <taxon>Symbiodiniaceae</taxon>
        <taxon>Symbiodinium</taxon>
    </lineage>
</organism>